<dbReference type="KEGG" id="saco:SAME_00146"/>
<organism evidence="2 3">
    <name type="scientific">Streptococcus acidominimus</name>
    <dbReference type="NCBI Taxonomy" id="1326"/>
    <lineage>
        <taxon>Bacteria</taxon>
        <taxon>Bacillati</taxon>
        <taxon>Bacillota</taxon>
        <taxon>Bacilli</taxon>
        <taxon>Lactobacillales</taxon>
        <taxon>Streptococcaceae</taxon>
        <taxon>Streptococcus</taxon>
    </lineage>
</organism>
<dbReference type="Pfam" id="PF06161">
    <property type="entry name" value="DUF975"/>
    <property type="match status" value="1"/>
</dbReference>
<evidence type="ECO:0000256" key="1">
    <source>
        <dbReference type="SAM" id="Phobius"/>
    </source>
</evidence>
<dbReference type="RefSeq" id="WP_095121405.1">
    <property type="nucleotide sequence ID" value="NZ_LT906454.1"/>
</dbReference>
<gene>
    <name evidence="2" type="ORF">SAMEA4504048_00146</name>
</gene>
<feature type="transmembrane region" description="Helical" evidence="1">
    <location>
        <begin position="214"/>
        <end position="236"/>
    </location>
</feature>
<dbReference type="Proteomes" id="UP000215144">
    <property type="component" value="Chromosome 1"/>
</dbReference>
<keyword evidence="1" id="KW-0472">Membrane</keyword>
<evidence type="ECO:0000313" key="3">
    <source>
        <dbReference type="Proteomes" id="UP000215144"/>
    </source>
</evidence>
<keyword evidence="1" id="KW-1133">Transmembrane helix</keyword>
<name>A0A239WE40_STRAI</name>
<dbReference type="AlphaFoldDB" id="A0A239WE40"/>
<reference evidence="2 3" key="1">
    <citation type="submission" date="2017-06" db="EMBL/GenBank/DDBJ databases">
        <authorList>
            <consortium name="Pathogen Informatics"/>
        </authorList>
    </citation>
    <scope>NUCLEOTIDE SEQUENCE [LARGE SCALE GENOMIC DNA]</scope>
    <source>
        <strain evidence="2 3">NCTC11291</strain>
    </source>
</reference>
<evidence type="ECO:0000313" key="2">
    <source>
        <dbReference type="EMBL" id="SNV32356.1"/>
    </source>
</evidence>
<feature type="transmembrane region" description="Helical" evidence="1">
    <location>
        <begin position="58"/>
        <end position="83"/>
    </location>
</feature>
<sequence>MISTLKQKAKTLLKNLSGKYALFALPIIFSLVSTSITFRNNIAAEFDAYGAQTNLSVTIFPALVTFLLSFFTVSTLYIILEVIRKERQQVSFNDVAYSFSGTIFGKLFLTLLIRTLLVTLWSIPFAIGSGLIAAGIIFLWDPEFTATPGALLLIIGILIAVLGFVFMIYKNLQYSQAEFILYDHLKENRYQGPLATIKESKSLMKGHVWELFRLYFSFIGWYLLLLPTLGLIQIYLMPYMVTTRAYYYQYLLQENDHLPKPSENSHSSAIETY</sequence>
<dbReference type="EMBL" id="LT906454">
    <property type="protein sequence ID" value="SNV32356.1"/>
    <property type="molecule type" value="Genomic_DNA"/>
</dbReference>
<protein>
    <submittedName>
        <fullName evidence="2">Membrane protein</fullName>
    </submittedName>
</protein>
<feature type="transmembrane region" description="Helical" evidence="1">
    <location>
        <begin position="119"/>
        <end position="139"/>
    </location>
</feature>
<dbReference type="PANTHER" id="PTHR40076">
    <property type="entry name" value="MEMBRANE PROTEIN-RELATED"/>
    <property type="match status" value="1"/>
</dbReference>
<dbReference type="PANTHER" id="PTHR40076:SF1">
    <property type="entry name" value="MEMBRANE PROTEIN"/>
    <property type="match status" value="1"/>
</dbReference>
<accession>A0A239WE40</accession>
<dbReference type="InterPro" id="IPR010380">
    <property type="entry name" value="DUF975"/>
</dbReference>
<dbReference type="OrthoDB" id="9784844at2"/>
<keyword evidence="1" id="KW-0812">Transmembrane</keyword>
<feature type="transmembrane region" description="Helical" evidence="1">
    <location>
        <begin position="151"/>
        <end position="169"/>
    </location>
</feature>
<feature type="transmembrane region" description="Helical" evidence="1">
    <location>
        <begin position="20"/>
        <end position="38"/>
    </location>
</feature>
<proteinExistence type="predicted"/>